<dbReference type="EMBL" id="JQFK01000830">
    <property type="protein sequence ID" value="KGK35243.1"/>
    <property type="molecule type" value="Genomic_DNA"/>
</dbReference>
<evidence type="ECO:0000313" key="2">
    <source>
        <dbReference type="Proteomes" id="UP000029867"/>
    </source>
</evidence>
<comment type="caution">
    <text evidence="1">The sequence shown here is derived from an EMBL/GenBank/DDBJ whole genome shotgun (WGS) entry which is preliminary data.</text>
</comment>
<gene>
    <name evidence="1" type="ORF">JL09_g5607</name>
</gene>
<accession>A0A099NR25</accession>
<protein>
    <submittedName>
        <fullName evidence="1">Uncharacterized protein</fullName>
    </submittedName>
</protein>
<name>A0A099NR25_PICKU</name>
<organism evidence="1 2">
    <name type="scientific">Pichia kudriavzevii</name>
    <name type="common">Yeast</name>
    <name type="synonym">Issatchenkia orientalis</name>
    <dbReference type="NCBI Taxonomy" id="4909"/>
    <lineage>
        <taxon>Eukaryota</taxon>
        <taxon>Fungi</taxon>
        <taxon>Dikarya</taxon>
        <taxon>Ascomycota</taxon>
        <taxon>Saccharomycotina</taxon>
        <taxon>Pichiomycetes</taxon>
        <taxon>Pichiales</taxon>
        <taxon>Pichiaceae</taxon>
        <taxon>Pichia</taxon>
    </lineage>
</organism>
<evidence type="ECO:0000313" key="1">
    <source>
        <dbReference type="EMBL" id="KGK35243.1"/>
    </source>
</evidence>
<dbReference type="AlphaFoldDB" id="A0A099NR25"/>
<proteinExistence type="predicted"/>
<dbReference type="Proteomes" id="UP000029867">
    <property type="component" value="Unassembled WGS sequence"/>
</dbReference>
<sequence length="28" mass="3182">MPGIDIGNLSVNHNKKYHSHECLGFKEL</sequence>
<reference evidence="2" key="1">
    <citation type="journal article" date="2014" name="Microb. Cell Fact.">
        <title>Exploiting Issatchenkia orientalis SD108 for succinic acid production.</title>
        <authorList>
            <person name="Xiao H."/>
            <person name="Shao Z."/>
            <person name="Jiang Y."/>
            <person name="Dole S."/>
            <person name="Zhao H."/>
        </authorList>
    </citation>
    <scope>NUCLEOTIDE SEQUENCE [LARGE SCALE GENOMIC DNA]</scope>
    <source>
        <strain evidence="2">SD108</strain>
    </source>
</reference>
<dbReference type="HOGENOM" id="CLU_3413126_0_0_1"/>